<evidence type="ECO:0000313" key="2">
    <source>
        <dbReference type="Proteomes" id="UP000184330"/>
    </source>
</evidence>
<protein>
    <submittedName>
        <fullName evidence="1">Uncharacterized protein</fullName>
    </submittedName>
</protein>
<dbReference type="OrthoDB" id="309640at2759"/>
<dbReference type="AlphaFoldDB" id="A0A1L7XHY8"/>
<gene>
    <name evidence="1" type="ORF">PAC_14540</name>
</gene>
<dbReference type="InterPro" id="IPR035959">
    <property type="entry name" value="RutC-like_sf"/>
</dbReference>
<dbReference type="STRING" id="576137.A0A1L7XHY8"/>
<dbReference type="Proteomes" id="UP000184330">
    <property type="component" value="Unassembled WGS sequence"/>
</dbReference>
<sequence>MSSNEAVSSTGTSLTGLQWINFPGYDEAEKYKISAAVVVPAGRRLVATSGHVGRDSAGNHPDDLEAEFVIAFDKVQKSLHAVDPSLSPAELWGSIYQLTTYHAGGIKDPYVFKTMLAVAARYFGEHRPAWTAVEVKELNGGVRFEIAVNAAIP</sequence>
<dbReference type="SUPFAM" id="SSF55298">
    <property type="entry name" value="YjgF-like"/>
    <property type="match status" value="1"/>
</dbReference>
<evidence type="ECO:0000313" key="1">
    <source>
        <dbReference type="EMBL" id="CZR64642.1"/>
    </source>
</evidence>
<name>A0A1L7XHY8_9HELO</name>
<accession>A0A1L7XHY8</accession>
<organism evidence="1 2">
    <name type="scientific">Phialocephala subalpina</name>
    <dbReference type="NCBI Taxonomy" id="576137"/>
    <lineage>
        <taxon>Eukaryota</taxon>
        <taxon>Fungi</taxon>
        <taxon>Dikarya</taxon>
        <taxon>Ascomycota</taxon>
        <taxon>Pezizomycotina</taxon>
        <taxon>Leotiomycetes</taxon>
        <taxon>Helotiales</taxon>
        <taxon>Mollisiaceae</taxon>
        <taxon>Phialocephala</taxon>
        <taxon>Phialocephala fortinii species complex</taxon>
    </lineage>
</organism>
<keyword evidence="2" id="KW-1185">Reference proteome</keyword>
<reference evidence="1 2" key="1">
    <citation type="submission" date="2016-03" db="EMBL/GenBank/DDBJ databases">
        <authorList>
            <person name="Ploux O."/>
        </authorList>
    </citation>
    <scope>NUCLEOTIDE SEQUENCE [LARGE SCALE GENOMIC DNA]</scope>
    <source>
        <strain evidence="1 2">UAMH 11012</strain>
    </source>
</reference>
<dbReference type="Gene3D" id="3.30.1330.40">
    <property type="entry name" value="RutC-like"/>
    <property type="match status" value="1"/>
</dbReference>
<proteinExistence type="predicted"/>
<dbReference type="EMBL" id="FJOG01000027">
    <property type="protein sequence ID" value="CZR64642.1"/>
    <property type="molecule type" value="Genomic_DNA"/>
</dbReference>
<dbReference type="InterPro" id="IPR006175">
    <property type="entry name" value="YjgF/YER057c/UK114"/>
</dbReference>
<dbReference type="Pfam" id="PF01042">
    <property type="entry name" value="Ribonuc_L-PSP"/>
    <property type="match status" value="1"/>
</dbReference>